<evidence type="ECO:0000256" key="1">
    <source>
        <dbReference type="SAM" id="Phobius"/>
    </source>
</evidence>
<dbReference type="EMBL" id="CAJNOM010000009">
    <property type="protein sequence ID" value="CAF0775230.1"/>
    <property type="molecule type" value="Genomic_DNA"/>
</dbReference>
<sequence>MTEELVNHIEQNQTITEPLIVLIKISKCCSIDDEGQTTKNFESFQKKYPSTCGIITLSNAKSCVPFIRSQRNFTIFLSCIAMIFRLLALLLLWKYIKDEYHDNNNETMDYSTTDGKRSTANFIAQ</sequence>
<protein>
    <submittedName>
        <fullName evidence="2">Uncharacterized protein</fullName>
    </submittedName>
</protein>
<feature type="transmembrane region" description="Helical" evidence="1">
    <location>
        <begin position="75"/>
        <end position="96"/>
    </location>
</feature>
<dbReference type="EMBL" id="CAJNOI010000550">
    <property type="protein sequence ID" value="CAF1304957.1"/>
    <property type="molecule type" value="Genomic_DNA"/>
</dbReference>
<evidence type="ECO:0000313" key="5">
    <source>
        <dbReference type="Proteomes" id="UP000663832"/>
    </source>
</evidence>
<accession>A0A813R2L0</accession>
<reference evidence="2" key="1">
    <citation type="submission" date="2021-02" db="EMBL/GenBank/DDBJ databases">
        <authorList>
            <person name="Nowell W R."/>
        </authorList>
    </citation>
    <scope>NUCLEOTIDE SEQUENCE</scope>
</reference>
<keyword evidence="5" id="KW-1185">Reference proteome</keyword>
<proteinExistence type="predicted"/>
<evidence type="ECO:0000313" key="3">
    <source>
        <dbReference type="EMBL" id="CAF0972374.1"/>
    </source>
</evidence>
<keyword evidence="1" id="KW-1133">Transmembrane helix</keyword>
<gene>
    <name evidence="4" type="ORF">BJG266_LOCUS32490</name>
    <name evidence="3" type="ORF">QVE165_LOCUS13406</name>
    <name evidence="2" type="ORF">QVE165_LOCUS2842</name>
</gene>
<dbReference type="Proteomes" id="UP000663832">
    <property type="component" value="Unassembled WGS sequence"/>
</dbReference>
<dbReference type="OrthoDB" id="9987019at2759"/>
<evidence type="ECO:0000313" key="4">
    <source>
        <dbReference type="EMBL" id="CAF1304957.1"/>
    </source>
</evidence>
<comment type="caution">
    <text evidence="2">The sequence shown here is derived from an EMBL/GenBank/DDBJ whole genome shotgun (WGS) entry which is preliminary data.</text>
</comment>
<dbReference type="Proteomes" id="UP000663877">
    <property type="component" value="Unassembled WGS sequence"/>
</dbReference>
<evidence type="ECO:0000313" key="2">
    <source>
        <dbReference type="EMBL" id="CAF0775230.1"/>
    </source>
</evidence>
<dbReference type="EMBL" id="CAJNOM010000068">
    <property type="protein sequence ID" value="CAF0972374.1"/>
    <property type="molecule type" value="Genomic_DNA"/>
</dbReference>
<keyword evidence="1" id="KW-0472">Membrane</keyword>
<keyword evidence="1" id="KW-0812">Transmembrane</keyword>
<organism evidence="2 5">
    <name type="scientific">Adineta steineri</name>
    <dbReference type="NCBI Taxonomy" id="433720"/>
    <lineage>
        <taxon>Eukaryota</taxon>
        <taxon>Metazoa</taxon>
        <taxon>Spiralia</taxon>
        <taxon>Gnathifera</taxon>
        <taxon>Rotifera</taxon>
        <taxon>Eurotatoria</taxon>
        <taxon>Bdelloidea</taxon>
        <taxon>Adinetida</taxon>
        <taxon>Adinetidae</taxon>
        <taxon>Adineta</taxon>
    </lineage>
</organism>
<dbReference type="AlphaFoldDB" id="A0A813R2L0"/>
<name>A0A813R2L0_9BILA</name>